<protein>
    <submittedName>
        <fullName evidence="4">VWA domain-containing protein</fullName>
    </submittedName>
</protein>
<proteinExistence type="predicted"/>
<feature type="transmembrane region" description="Helical" evidence="2">
    <location>
        <begin position="294"/>
        <end position="311"/>
    </location>
</feature>
<feature type="region of interest" description="Disordered" evidence="1">
    <location>
        <begin position="327"/>
        <end position="347"/>
    </location>
</feature>
<dbReference type="CDD" id="cd00198">
    <property type="entry name" value="vWFA"/>
    <property type="match status" value="1"/>
</dbReference>
<accession>A0ABS1B7Z5</accession>
<evidence type="ECO:0000256" key="1">
    <source>
        <dbReference type="SAM" id="MobiDB-lite"/>
    </source>
</evidence>
<dbReference type="Proteomes" id="UP000612352">
    <property type="component" value="Unassembled WGS sequence"/>
</dbReference>
<keyword evidence="2" id="KW-0472">Membrane</keyword>
<dbReference type="RefSeq" id="WP_200500965.1">
    <property type="nucleotide sequence ID" value="NZ_JAEDAJ010000001.1"/>
</dbReference>
<dbReference type="InterPro" id="IPR036465">
    <property type="entry name" value="vWFA_dom_sf"/>
</dbReference>
<evidence type="ECO:0000313" key="4">
    <source>
        <dbReference type="EMBL" id="MBK0330342.1"/>
    </source>
</evidence>
<reference evidence="4 5" key="1">
    <citation type="submission" date="2020-12" db="EMBL/GenBank/DDBJ databases">
        <title>Brachybacterium sp. MASK1Z-5, whole genome shotgun sequence.</title>
        <authorList>
            <person name="Tuo L."/>
        </authorList>
    </citation>
    <scope>NUCLEOTIDE SEQUENCE [LARGE SCALE GENOMIC DNA]</scope>
    <source>
        <strain evidence="4 5">MASK1Z-5</strain>
    </source>
</reference>
<keyword evidence="2" id="KW-1133">Transmembrane helix</keyword>
<name>A0ABS1B7Z5_9MICO</name>
<feature type="compositionally biased region" description="Gly residues" evidence="1">
    <location>
        <begin position="333"/>
        <end position="347"/>
    </location>
</feature>
<dbReference type="Gene3D" id="3.40.50.410">
    <property type="entry name" value="von Willebrand factor, type A domain"/>
    <property type="match status" value="1"/>
</dbReference>
<dbReference type="SUPFAM" id="SSF53300">
    <property type="entry name" value="vWA-like"/>
    <property type="match status" value="1"/>
</dbReference>
<dbReference type="PANTHER" id="PTHR37947">
    <property type="entry name" value="BLL2462 PROTEIN"/>
    <property type="match status" value="1"/>
</dbReference>
<evidence type="ECO:0000313" key="5">
    <source>
        <dbReference type="Proteomes" id="UP000612352"/>
    </source>
</evidence>
<feature type="transmembrane region" description="Helical" evidence="2">
    <location>
        <begin position="40"/>
        <end position="57"/>
    </location>
</feature>
<dbReference type="InterPro" id="IPR002035">
    <property type="entry name" value="VWF_A"/>
</dbReference>
<dbReference type="Pfam" id="PF13519">
    <property type="entry name" value="VWA_2"/>
    <property type="match status" value="1"/>
</dbReference>
<feature type="domain" description="VWFA" evidence="3">
    <location>
        <begin position="69"/>
        <end position="275"/>
    </location>
</feature>
<gene>
    <name evidence="4" type="ORF">I8D64_02860</name>
</gene>
<organism evidence="4 5">
    <name type="scientific">Brachybacterium halotolerans</name>
    <dbReference type="NCBI Taxonomy" id="2795215"/>
    <lineage>
        <taxon>Bacteria</taxon>
        <taxon>Bacillati</taxon>
        <taxon>Actinomycetota</taxon>
        <taxon>Actinomycetes</taxon>
        <taxon>Micrococcales</taxon>
        <taxon>Dermabacteraceae</taxon>
        <taxon>Brachybacterium</taxon>
    </lineage>
</organism>
<dbReference type="PANTHER" id="PTHR37947:SF1">
    <property type="entry name" value="BLL2462 PROTEIN"/>
    <property type="match status" value="1"/>
</dbReference>
<comment type="caution">
    <text evidence="4">The sequence shown here is derived from an EMBL/GenBank/DDBJ whole genome shotgun (WGS) entry which is preliminary data.</text>
</comment>
<evidence type="ECO:0000256" key="2">
    <source>
        <dbReference type="SAM" id="Phobius"/>
    </source>
</evidence>
<feature type="transmembrane region" description="Helical" evidence="2">
    <location>
        <begin position="6"/>
        <end position="28"/>
    </location>
</feature>
<evidence type="ECO:0000259" key="3">
    <source>
        <dbReference type="PROSITE" id="PS50234"/>
    </source>
</evidence>
<dbReference type="EMBL" id="JAEDAJ010000001">
    <property type="protein sequence ID" value="MBK0330342.1"/>
    <property type="molecule type" value="Genomic_DNA"/>
</dbReference>
<dbReference type="SMART" id="SM00327">
    <property type="entry name" value="VWA"/>
    <property type="match status" value="1"/>
</dbReference>
<sequence length="347" mass="37806">MHLEHLIPLWATILVFVPLLALAVVMMVRRPRQRWAWLRRALMVALLAVVALRPATYTEAEQTQRMNANVFFVVDRTGSMNAEDYAKGQSRLDGVKHDMEQIMSETQGSRYSIISFDSTAASQLPLTTDAGAAKAWINTLATESTAQSKGSNVDRPLATLTKALSDAQTDDPDSYSLVYFLSDGENTDDRDAEPFDQLKPMIDGGAVLGYGTSEGGPMKASGAGTHGEYITDSSGAKGISRIDEDQLKAIAQQMGVPYLHRTDPEAPIEGTMEGITLKPIPIESRRDVASFRDWYWVAAIPLAALFIWELGEMTYRLPRRRDRSELLAATGAGSAGPGDPPGEGGRS</sequence>
<keyword evidence="2" id="KW-0812">Transmembrane</keyword>
<dbReference type="PROSITE" id="PS50234">
    <property type="entry name" value="VWFA"/>
    <property type="match status" value="1"/>
</dbReference>
<keyword evidence="5" id="KW-1185">Reference proteome</keyword>